<dbReference type="Pfam" id="PF11906">
    <property type="entry name" value="DUF3426"/>
    <property type="match status" value="1"/>
</dbReference>
<dbReference type="AlphaFoldDB" id="A0A6C1B070"/>
<protein>
    <submittedName>
        <fullName evidence="1">DUF3426 domain-containing protein</fullName>
    </submittedName>
</protein>
<dbReference type="InterPro" id="IPR021834">
    <property type="entry name" value="DUF3426"/>
</dbReference>
<name>A0A6C1B070_9RHOO</name>
<proteinExistence type="predicted"/>
<reference evidence="1 2" key="1">
    <citation type="submission" date="2020-02" db="EMBL/GenBank/DDBJ databases">
        <title>Nitrogenibacter mangrovi gen. nov., sp. nov. isolated from mangrove sediment, a denitrifying betaproteobacterium.</title>
        <authorList>
            <person name="Liao H."/>
            <person name="Tian Y."/>
        </authorList>
    </citation>
    <scope>NUCLEOTIDE SEQUENCE [LARGE SCALE GENOMIC DNA]</scope>
    <source>
        <strain evidence="1 2">M9-3-2</strain>
    </source>
</reference>
<sequence>MLIAVLIAQVGLFYRKELAAAHPALRPVFDTLCANLGCSMALPRDAKLISIEASDLNRPPGRDGVFVLSVTLSNRAEQAQAFPHLELTLTDAQDRAVVRRVFAPAEWLGGEPDADGFAPGATRSAEIEFTAEGVNAAGYRVYAFYP</sequence>
<gene>
    <name evidence="1" type="ORF">G3580_04755</name>
</gene>
<organism evidence="1 2">
    <name type="scientific">Nitrogeniibacter mangrovi</name>
    <dbReference type="NCBI Taxonomy" id="2016596"/>
    <lineage>
        <taxon>Bacteria</taxon>
        <taxon>Pseudomonadati</taxon>
        <taxon>Pseudomonadota</taxon>
        <taxon>Betaproteobacteria</taxon>
        <taxon>Rhodocyclales</taxon>
        <taxon>Zoogloeaceae</taxon>
        <taxon>Nitrogeniibacter</taxon>
    </lineage>
</organism>
<dbReference type="KEGG" id="azq:G3580_04755"/>
<keyword evidence="2" id="KW-1185">Reference proteome</keyword>
<evidence type="ECO:0000313" key="1">
    <source>
        <dbReference type="EMBL" id="QID17011.1"/>
    </source>
</evidence>
<dbReference type="EMBL" id="CP048836">
    <property type="protein sequence ID" value="QID17011.1"/>
    <property type="molecule type" value="Genomic_DNA"/>
</dbReference>
<dbReference type="Proteomes" id="UP000501991">
    <property type="component" value="Chromosome"/>
</dbReference>
<evidence type="ECO:0000313" key="2">
    <source>
        <dbReference type="Proteomes" id="UP000501991"/>
    </source>
</evidence>
<accession>A0A6C1B070</accession>